<evidence type="ECO:0000256" key="1">
    <source>
        <dbReference type="SAM" id="Coils"/>
    </source>
</evidence>
<reference evidence="3" key="1">
    <citation type="submission" date="2021-01" db="EMBL/GenBank/DDBJ databases">
        <authorList>
            <consortium name="Genoscope - CEA"/>
            <person name="William W."/>
        </authorList>
    </citation>
    <scope>NUCLEOTIDE SEQUENCE</scope>
</reference>
<keyword evidence="1" id="KW-0175">Coiled coil</keyword>
<gene>
    <name evidence="3" type="ORF">POCTA_138.1.T1080041</name>
</gene>
<comment type="caution">
    <text evidence="3">The sequence shown here is derived from an EMBL/GenBank/DDBJ whole genome shotgun (WGS) entry which is preliminary data.</text>
</comment>
<feature type="coiled-coil region" evidence="1">
    <location>
        <begin position="275"/>
        <end position="340"/>
    </location>
</feature>
<dbReference type="Proteomes" id="UP000683925">
    <property type="component" value="Unassembled WGS sequence"/>
</dbReference>
<dbReference type="PROSITE" id="PS50011">
    <property type="entry name" value="PROTEIN_KINASE_DOM"/>
    <property type="match status" value="1"/>
</dbReference>
<feature type="coiled-coil region" evidence="1">
    <location>
        <begin position="579"/>
        <end position="610"/>
    </location>
</feature>
<protein>
    <recommendedName>
        <fullName evidence="2">Protein kinase domain-containing protein</fullName>
    </recommendedName>
</protein>
<evidence type="ECO:0000313" key="4">
    <source>
        <dbReference type="Proteomes" id="UP000683925"/>
    </source>
</evidence>
<feature type="coiled-coil region" evidence="1">
    <location>
        <begin position="692"/>
        <end position="733"/>
    </location>
</feature>
<dbReference type="AlphaFoldDB" id="A0A8S1WY18"/>
<dbReference type="InterPro" id="IPR000719">
    <property type="entry name" value="Prot_kinase_dom"/>
</dbReference>
<dbReference type="Pfam" id="PF00069">
    <property type="entry name" value="Pkinase"/>
    <property type="match status" value="1"/>
</dbReference>
<proteinExistence type="predicted"/>
<evidence type="ECO:0000313" key="3">
    <source>
        <dbReference type="EMBL" id="CAD8194964.1"/>
    </source>
</evidence>
<evidence type="ECO:0000259" key="2">
    <source>
        <dbReference type="PROSITE" id="PS50011"/>
    </source>
</evidence>
<feature type="coiled-coil region" evidence="1">
    <location>
        <begin position="447"/>
        <end position="523"/>
    </location>
</feature>
<dbReference type="PANTHER" id="PTHR24362:SF309">
    <property type="entry name" value="PROTEIN KINASE DOMAIN-CONTAINING PROTEIN"/>
    <property type="match status" value="1"/>
</dbReference>
<dbReference type="OrthoDB" id="310408at2759"/>
<dbReference type="GO" id="GO:0005524">
    <property type="term" value="F:ATP binding"/>
    <property type="evidence" value="ECO:0007669"/>
    <property type="project" value="InterPro"/>
</dbReference>
<sequence length="1013" mass="121268">MQQIDQITLQGYEIEKYGQYLSGDQFKVYGAKIVSTGEFVALKEQSQITMLEEDLLRHQQCIKSKHIIEIKIFEIRNSKVFVIIEKVKKLLQDYIFENEFKEKLQIEKCLLFLQIVQAVKEFHRFGIFHRNLKPINFVVCEDANNSIKVKLLDFGLIQFITDDDQNKLLQQGQIEYLAPEILVCEYYDKSVDVWSLGVIWFQMLTGIVLFKSNKKQLTQELINQQIEENGNQINGNIQNLIKKMLVINSQERISLELLVSQLQEICQNKQSIMSQNQDQEKVDQLNQFKNNLQEQLDKQFNEQSQQAIQRKQMHMRKIKIEIIEDEIHQTSNNLLHFQQQELNNQQLHATSEQLTYQSQLNKWSNRDQDFIQFQEKYDAQITEMIQKQEENIDKRWNEKSDQITRDINLQIKQQLLLDYNLYMSIKENEIKGEQVSGPDLLQQQIIIQDNKKQLDLLRKQLDNSSIKTQKQQKYEAIEQTLNLIQQQLNEDLDTSSYQIAERNRKFQKELINIKIEIDSIEKAIELEYLATKLKRDNLNLQNKSQTLFLEYQRLIDAQILKLQQLQKQNDHSSTETLYIMYFNDKIEKLNKQKQNINNKLQSLIQGFQNQQIENLLQSFQKLKLFYSNLNNIISFEEQSTLQLSSYERVNQTQSLPNLNQKLQDQINQQLDLLDLISYSQQTQIYCTDINIIIKQQENKRKLLQTLKLQNEELLECQRKLQENNLVIEEYRERFTQQLYFNSFQIFSEANYEELAFKLKEIINLLELVKGRLQFFEDNQFYEHIIDQWNRINSYKQELQIMINEIFESRENYSNHQLQSQIDRMGVLIIQIKLGLKTIPSFEQIQRFNLECRQNEKHYFELFTLVIYIKQYNCLRYINRWLSLQNKTLSKQQNQTFSQAQIISQNHLIQEITSYNNERTNIHSLMQDYLKCLKGQREQFNLEQLQENNEYIDKLKQILESKIKNKIKVKLNSRINDQTQVNAIINKILLFEFQPLLFYKQLAIFSDLIQCQQD</sequence>
<dbReference type="OMA" id="VIKSQER"/>
<keyword evidence="4" id="KW-1185">Reference proteome</keyword>
<accession>A0A8S1WY18</accession>
<dbReference type="PANTHER" id="PTHR24362">
    <property type="entry name" value="SERINE/THREONINE-PROTEIN KINASE NEK"/>
    <property type="match status" value="1"/>
</dbReference>
<dbReference type="EMBL" id="CAJJDP010000108">
    <property type="protein sequence ID" value="CAD8194964.1"/>
    <property type="molecule type" value="Genomic_DNA"/>
</dbReference>
<organism evidence="3 4">
    <name type="scientific">Paramecium octaurelia</name>
    <dbReference type="NCBI Taxonomy" id="43137"/>
    <lineage>
        <taxon>Eukaryota</taxon>
        <taxon>Sar</taxon>
        <taxon>Alveolata</taxon>
        <taxon>Ciliophora</taxon>
        <taxon>Intramacronucleata</taxon>
        <taxon>Oligohymenophorea</taxon>
        <taxon>Peniculida</taxon>
        <taxon>Parameciidae</taxon>
        <taxon>Paramecium</taxon>
    </lineage>
</organism>
<dbReference type="GO" id="GO:0004672">
    <property type="term" value="F:protein kinase activity"/>
    <property type="evidence" value="ECO:0007669"/>
    <property type="project" value="InterPro"/>
</dbReference>
<feature type="domain" description="Protein kinase" evidence="2">
    <location>
        <begin position="1"/>
        <end position="265"/>
    </location>
</feature>
<name>A0A8S1WY18_PAROT</name>